<keyword evidence="5 8" id="KW-0812">Transmembrane</keyword>
<evidence type="ECO:0000259" key="9">
    <source>
        <dbReference type="PROSITE" id="PS50928"/>
    </source>
</evidence>
<evidence type="ECO:0000256" key="4">
    <source>
        <dbReference type="ARBA" id="ARBA00022519"/>
    </source>
</evidence>
<feature type="domain" description="ABC transmembrane type-1" evidence="9">
    <location>
        <begin position="364"/>
        <end position="555"/>
    </location>
</feature>
<feature type="transmembrane region" description="Helical" evidence="8">
    <location>
        <begin position="259"/>
        <end position="280"/>
    </location>
</feature>
<reference evidence="10" key="2">
    <citation type="submission" date="2020-09" db="EMBL/GenBank/DDBJ databases">
        <authorList>
            <person name="Sun Q."/>
            <person name="Zhou Y."/>
        </authorList>
    </citation>
    <scope>NUCLEOTIDE SEQUENCE</scope>
    <source>
        <strain evidence="10">CGMCC 1.16012</strain>
    </source>
</reference>
<evidence type="ECO:0000313" key="10">
    <source>
        <dbReference type="EMBL" id="GGE59113.1"/>
    </source>
</evidence>
<keyword evidence="3" id="KW-1003">Cell membrane</keyword>
<comment type="similarity">
    <text evidence="8">Belongs to the binding-protein-dependent transport system permease family.</text>
</comment>
<dbReference type="CDD" id="cd06261">
    <property type="entry name" value="TM_PBP2"/>
    <property type="match status" value="2"/>
</dbReference>
<dbReference type="AlphaFoldDB" id="A0A917AKK5"/>
<sequence>MPETFSRNRAGFGFLRDCFFLAVLLLLSVGPIISILALSFDVSARGEPYQFGFDAWARLFEDAKSLDAAWTSLLLTIRVPLGLAIALVMAWLLVRVQVPGAALFETVFWFAYFLPLLPMVTSWNLLLDGPQGVLNQVIHAFGGPRAFFDMNSYGGIIWAHMTIQTVPILVILILPTMRLIDRSFEDAANLSGAHPLKTLRRVILPLALPAALVGAVASFLKALESFEVEQILGVQARIDVFSTRIYSFITEQPPMLSEAMALSSLFLILLVALASVVHLVQRRLAVPTGAENETHRTVSSYSASSKRIGAFVVGGYLFLTVGLPLIMLAMGSFMKLFGFFDLSQPWTVRHWETVLGSGDVQRSMLSTLGLGLSTAFLATLLFAAIAWTIMHLPERIRGVMAVATWLPWAFPSVVLGAGILQLSLMPGLSVMHGTIVPLILAMMIKEIPIGVHLLNVSMGQTHRETLEAAQLTKASPATIFRRIVLPLNLPALILVFMLVFAATIRDVGTLILIAPPDLQTLSILIFKYASLGEFEAASVLGTLLAILCVLVSLVTHYVATMNRRLR</sequence>
<keyword evidence="7 8" id="KW-0472">Membrane</keyword>
<evidence type="ECO:0000256" key="3">
    <source>
        <dbReference type="ARBA" id="ARBA00022475"/>
    </source>
</evidence>
<dbReference type="PANTHER" id="PTHR43357">
    <property type="entry name" value="INNER MEMBRANE ABC TRANSPORTER PERMEASE PROTEIN YDCV"/>
    <property type="match status" value="1"/>
</dbReference>
<dbReference type="GO" id="GO:0005886">
    <property type="term" value="C:plasma membrane"/>
    <property type="evidence" value="ECO:0007669"/>
    <property type="project" value="UniProtKB-SubCell"/>
</dbReference>
<evidence type="ECO:0000313" key="11">
    <source>
        <dbReference type="Proteomes" id="UP000606730"/>
    </source>
</evidence>
<keyword evidence="2 8" id="KW-0813">Transport</keyword>
<evidence type="ECO:0000256" key="2">
    <source>
        <dbReference type="ARBA" id="ARBA00022448"/>
    </source>
</evidence>
<evidence type="ECO:0000256" key="7">
    <source>
        <dbReference type="ARBA" id="ARBA00023136"/>
    </source>
</evidence>
<evidence type="ECO:0000256" key="8">
    <source>
        <dbReference type="RuleBase" id="RU363032"/>
    </source>
</evidence>
<name>A0A917AKK5_9RHOB</name>
<proteinExistence type="inferred from homology"/>
<keyword evidence="6 8" id="KW-1133">Transmembrane helix</keyword>
<protein>
    <submittedName>
        <fullName evidence="10">ABC transporter permease</fullName>
    </submittedName>
</protein>
<dbReference type="Gene3D" id="1.10.3720.10">
    <property type="entry name" value="MetI-like"/>
    <property type="match status" value="2"/>
</dbReference>
<dbReference type="InterPro" id="IPR000515">
    <property type="entry name" value="MetI-like"/>
</dbReference>
<feature type="transmembrane region" description="Helical" evidence="8">
    <location>
        <begin position="491"/>
        <end position="514"/>
    </location>
</feature>
<dbReference type="GO" id="GO:0055085">
    <property type="term" value="P:transmembrane transport"/>
    <property type="evidence" value="ECO:0007669"/>
    <property type="project" value="InterPro"/>
</dbReference>
<feature type="transmembrane region" description="Helical" evidence="8">
    <location>
        <begin position="155"/>
        <end position="174"/>
    </location>
</feature>
<reference evidence="10" key="1">
    <citation type="journal article" date="2014" name="Int. J. Syst. Evol. Microbiol.">
        <title>Complete genome sequence of Corynebacterium casei LMG S-19264T (=DSM 44701T), isolated from a smear-ripened cheese.</title>
        <authorList>
            <consortium name="US DOE Joint Genome Institute (JGI-PGF)"/>
            <person name="Walter F."/>
            <person name="Albersmeier A."/>
            <person name="Kalinowski J."/>
            <person name="Ruckert C."/>
        </authorList>
    </citation>
    <scope>NUCLEOTIDE SEQUENCE</scope>
    <source>
        <strain evidence="10">CGMCC 1.16012</strain>
    </source>
</reference>
<evidence type="ECO:0000256" key="5">
    <source>
        <dbReference type="ARBA" id="ARBA00022692"/>
    </source>
</evidence>
<feature type="domain" description="ABC transmembrane type-1" evidence="9">
    <location>
        <begin position="68"/>
        <end position="277"/>
    </location>
</feature>
<dbReference type="Pfam" id="PF00528">
    <property type="entry name" value="BPD_transp_1"/>
    <property type="match status" value="2"/>
</dbReference>
<gene>
    <name evidence="10" type="ORF">GCM10011517_28530</name>
</gene>
<accession>A0A917AKK5</accession>
<feature type="transmembrane region" description="Helical" evidence="8">
    <location>
        <begin position="399"/>
        <end position="420"/>
    </location>
</feature>
<feature type="transmembrane region" description="Helical" evidence="8">
    <location>
        <begin position="534"/>
        <end position="559"/>
    </location>
</feature>
<feature type="transmembrane region" description="Helical" evidence="8">
    <location>
        <begin position="106"/>
        <end position="126"/>
    </location>
</feature>
<dbReference type="SUPFAM" id="SSF161098">
    <property type="entry name" value="MetI-like"/>
    <property type="match status" value="2"/>
</dbReference>
<comment type="caution">
    <text evidence="10">The sequence shown here is derived from an EMBL/GenBank/DDBJ whole genome shotgun (WGS) entry which is preliminary data.</text>
</comment>
<dbReference type="PROSITE" id="PS50928">
    <property type="entry name" value="ABC_TM1"/>
    <property type="match status" value="2"/>
</dbReference>
<feature type="transmembrane region" description="Helical" evidence="8">
    <location>
        <begin position="364"/>
        <end position="387"/>
    </location>
</feature>
<feature type="transmembrane region" description="Helical" evidence="8">
    <location>
        <begin position="70"/>
        <end position="94"/>
    </location>
</feature>
<feature type="transmembrane region" description="Helical" evidence="8">
    <location>
        <begin position="308"/>
        <end position="333"/>
    </location>
</feature>
<dbReference type="EMBL" id="BMKN01000002">
    <property type="protein sequence ID" value="GGE59113.1"/>
    <property type="molecule type" value="Genomic_DNA"/>
</dbReference>
<dbReference type="RefSeq" id="WP_143226523.1">
    <property type="nucleotide sequence ID" value="NZ_BMKN01000002.1"/>
</dbReference>
<dbReference type="PANTHER" id="PTHR43357:SF4">
    <property type="entry name" value="INNER MEMBRANE ABC TRANSPORTER PERMEASE PROTEIN YDCV"/>
    <property type="match status" value="1"/>
</dbReference>
<evidence type="ECO:0000256" key="1">
    <source>
        <dbReference type="ARBA" id="ARBA00004429"/>
    </source>
</evidence>
<dbReference type="Proteomes" id="UP000606730">
    <property type="component" value="Unassembled WGS sequence"/>
</dbReference>
<organism evidence="10 11">
    <name type="scientific">Actibacterium pelagium</name>
    <dbReference type="NCBI Taxonomy" id="2029103"/>
    <lineage>
        <taxon>Bacteria</taxon>
        <taxon>Pseudomonadati</taxon>
        <taxon>Pseudomonadota</taxon>
        <taxon>Alphaproteobacteria</taxon>
        <taxon>Rhodobacterales</taxon>
        <taxon>Roseobacteraceae</taxon>
        <taxon>Actibacterium</taxon>
    </lineage>
</organism>
<comment type="subcellular location">
    <subcellularLocation>
        <location evidence="1">Cell inner membrane</location>
        <topology evidence="1">Multi-pass membrane protein</topology>
    </subcellularLocation>
    <subcellularLocation>
        <location evidence="8">Cell membrane</location>
        <topology evidence="8">Multi-pass membrane protein</topology>
    </subcellularLocation>
</comment>
<keyword evidence="11" id="KW-1185">Reference proteome</keyword>
<keyword evidence="4" id="KW-0997">Cell inner membrane</keyword>
<evidence type="ECO:0000256" key="6">
    <source>
        <dbReference type="ARBA" id="ARBA00022989"/>
    </source>
</evidence>
<dbReference type="OrthoDB" id="9804629at2"/>
<dbReference type="InterPro" id="IPR035906">
    <property type="entry name" value="MetI-like_sf"/>
</dbReference>
<feature type="transmembrane region" description="Helical" evidence="8">
    <location>
        <begin position="202"/>
        <end position="220"/>
    </location>
</feature>